<accession>A0ABV9XHJ9</accession>
<dbReference type="EMBL" id="JBHSJD010000014">
    <property type="protein sequence ID" value="MFC5024474.1"/>
    <property type="molecule type" value="Genomic_DNA"/>
</dbReference>
<keyword evidence="2" id="KW-1185">Reference proteome</keyword>
<evidence type="ECO:0000313" key="2">
    <source>
        <dbReference type="Proteomes" id="UP001595829"/>
    </source>
</evidence>
<sequence>MSAKDPVLVAVDALAVELGIGADGLAFTWEQLEAVNGILDAYAHELAEKIRDRNNGVYGISGPMFAAEAADLIDPEASNNE</sequence>
<proteinExistence type="predicted"/>
<evidence type="ECO:0000313" key="1">
    <source>
        <dbReference type="EMBL" id="MFC5024474.1"/>
    </source>
</evidence>
<reference evidence="2" key="1">
    <citation type="journal article" date="2019" name="Int. J. Syst. Evol. Microbiol.">
        <title>The Global Catalogue of Microorganisms (GCM) 10K type strain sequencing project: providing services to taxonomists for standard genome sequencing and annotation.</title>
        <authorList>
            <consortium name="The Broad Institute Genomics Platform"/>
            <consortium name="The Broad Institute Genome Sequencing Center for Infectious Disease"/>
            <person name="Wu L."/>
            <person name="Ma J."/>
        </authorList>
    </citation>
    <scope>NUCLEOTIDE SEQUENCE [LARGE SCALE GENOMIC DNA]</scope>
    <source>
        <strain evidence="2">CGMCC 4.1648</strain>
    </source>
</reference>
<organism evidence="1 2">
    <name type="scientific">Streptomyces coeruleoprunus</name>
    <dbReference type="NCBI Taxonomy" id="285563"/>
    <lineage>
        <taxon>Bacteria</taxon>
        <taxon>Bacillati</taxon>
        <taxon>Actinomycetota</taxon>
        <taxon>Actinomycetes</taxon>
        <taxon>Kitasatosporales</taxon>
        <taxon>Streptomycetaceae</taxon>
        <taxon>Streptomyces</taxon>
    </lineage>
</organism>
<comment type="caution">
    <text evidence="1">The sequence shown here is derived from an EMBL/GenBank/DDBJ whole genome shotgun (WGS) entry which is preliminary data.</text>
</comment>
<name>A0ABV9XHJ9_9ACTN</name>
<protein>
    <submittedName>
        <fullName evidence="1">Uncharacterized protein</fullName>
    </submittedName>
</protein>
<dbReference type="RefSeq" id="WP_345686748.1">
    <property type="nucleotide sequence ID" value="NZ_BAABIT010000001.1"/>
</dbReference>
<gene>
    <name evidence="1" type="ORF">ACFPM3_20300</name>
</gene>
<dbReference type="Proteomes" id="UP001595829">
    <property type="component" value="Unassembled WGS sequence"/>
</dbReference>